<dbReference type="InterPro" id="IPR007536">
    <property type="entry name" value="16SrRNA_methylTrfase_J"/>
</dbReference>
<proteinExistence type="predicted"/>
<dbReference type="EMBL" id="CABWLH010000009">
    <property type="protein sequence ID" value="VXB62543.1"/>
    <property type="molecule type" value="Genomic_DNA"/>
</dbReference>
<dbReference type="Gene3D" id="3.40.50.150">
    <property type="entry name" value="Vaccinia Virus protein VP39"/>
    <property type="match status" value="1"/>
</dbReference>
<evidence type="ECO:0000313" key="2">
    <source>
        <dbReference type="Proteomes" id="UP000433089"/>
    </source>
</evidence>
<name>A0A653S6X6_BACAB</name>
<gene>
    <name evidence="1" type="primary">rsmJ</name>
    <name evidence="1" type="ORF">BACI348_41164</name>
</gene>
<protein>
    <submittedName>
        <fullName evidence="1">Putative 16S rRNA m(2)G1516 methyltransferase</fullName>
        <ecNumber evidence="1">2.1.1.242</ecNumber>
    </submittedName>
</protein>
<keyword evidence="1" id="KW-0489">Methyltransferase</keyword>
<dbReference type="InterPro" id="IPR029063">
    <property type="entry name" value="SAM-dependent_MTases_sf"/>
</dbReference>
<dbReference type="RefSeq" id="WP_144665657.1">
    <property type="nucleotide sequence ID" value="NZ_JAKOBI010000010.1"/>
</dbReference>
<organism evidence="1 2">
    <name type="scientific">Bacillus altitudinis</name>
    <dbReference type="NCBI Taxonomy" id="293387"/>
    <lineage>
        <taxon>Bacteria</taxon>
        <taxon>Bacillati</taxon>
        <taxon>Bacillota</taxon>
        <taxon>Bacilli</taxon>
        <taxon>Bacillales</taxon>
        <taxon>Bacillaceae</taxon>
        <taxon>Bacillus</taxon>
    </lineage>
</organism>
<reference evidence="1 2" key="1">
    <citation type="submission" date="2019-10" db="EMBL/GenBank/DDBJ databases">
        <authorList>
            <person name="Karimi E."/>
        </authorList>
    </citation>
    <scope>NUCLEOTIDE SEQUENCE [LARGE SCALE GENOMIC DNA]</scope>
    <source>
        <strain evidence="1">Bacillus sp. 348</strain>
    </source>
</reference>
<dbReference type="Pfam" id="PF04445">
    <property type="entry name" value="SAM_MT"/>
    <property type="match status" value="1"/>
</dbReference>
<dbReference type="EC" id="2.1.1.242" evidence="1"/>
<evidence type="ECO:0000313" key="1">
    <source>
        <dbReference type="EMBL" id="VXB62543.1"/>
    </source>
</evidence>
<sequence length="265" mass="30175">MLITTSFRANEQTIETAMALAKDLHGEYIERRKQSVKQLAIKRGDVLVVGKERFEWYQPNGEKFFFHPSSAMFRVKRVLRGEKDPLIEAAQLKPGDSFLDCTLGLGSDAITASCATGANGKVSGIEKNPMTALLVREGLSTWETGVKEADEAMKRISVISGDSIEQLKKLPDRSYDIVYFDPMFEETIQESASMMPLRHAAEHHFDHETAVKEAMRVARKRVVLKDHWKSTRFTTDSYQFQVMKRKTAQFHYGYISIEEDKSTKL</sequence>
<dbReference type="Proteomes" id="UP000433089">
    <property type="component" value="Unassembled WGS sequence"/>
</dbReference>
<dbReference type="PANTHER" id="PTHR36112">
    <property type="entry name" value="RIBOSOMAL RNA SMALL SUBUNIT METHYLTRANSFERASE J"/>
    <property type="match status" value="1"/>
</dbReference>
<keyword evidence="1" id="KW-0808">Transferase</keyword>
<dbReference type="SUPFAM" id="SSF53335">
    <property type="entry name" value="S-adenosyl-L-methionine-dependent methyltransferases"/>
    <property type="match status" value="1"/>
</dbReference>
<dbReference type="PANTHER" id="PTHR36112:SF1">
    <property type="entry name" value="RIBOSOMAL RNA SMALL SUBUNIT METHYLTRANSFERASE J"/>
    <property type="match status" value="1"/>
</dbReference>
<dbReference type="AlphaFoldDB" id="A0A653S6X6"/>
<accession>A0A653S6X6</accession>
<dbReference type="GO" id="GO:0008990">
    <property type="term" value="F:rRNA (guanine-N2-)-methyltransferase activity"/>
    <property type="evidence" value="ECO:0007669"/>
    <property type="project" value="InterPro"/>
</dbReference>